<dbReference type="Gene3D" id="3.40.50.10770">
    <property type="entry name" value="Hypothetical protein VC1899 like domain (Restriction endonuclease-like)"/>
    <property type="match status" value="1"/>
</dbReference>
<gene>
    <name evidence="1" type="ORF">CK500_15235</name>
</gene>
<dbReference type="AlphaFoldDB" id="A0A2A2F822"/>
<comment type="caution">
    <text evidence="1">The sequence shown here is derived from an EMBL/GenBank/DDBJ whole genome shotgun (WGS) entry which is preliminary data.</text>
</comment>
<dbReference type="RefSeq" id="WP_095638062.1">
    <property type="nucleotide sequence ID" value="NZ_NSKC01000011.1"/>
</dbReference>
<dbReference type="Proteomes" id="UP000218083">
    <property type="component" value="Unassembled WGS sequence"/>
</dbReference>
<sequence length="158" mass="17382">MTNIWITSMSTHPESVLNPLIGACEDGFVPNSVELLSNPSVSEYESMISSLMEDVMTAYGNHNGDVAVRQLSSELEFAEIVAHFLDPIEEAGRNDTVAVDITPGRKFMSAIAFQTGMSHGADHVYYNHLDSDEYFGKIYSVIPRTATTLIDFAELLDS</sequence>
<organism evidence="1 2">
    <name type="scientific">Halorubrum salipaludis</name>
    <dbReference type="NCBI Taxonomy" id="2032630"/>
    <lineage>
        <taxon>Archaea</taxon>
        <taxon>Methanobacteriati</taxon>
        <taxon>Methanobacteriota</taxon>
        <taxon>Stenosarchaea group</taxon>
        <taxon>Halobacteria</taxon>
        <taxon>Halobacteriales</taxon>
        <taxon>Haloferacaceae</taxon>
        <taxon>Halorubrum</taxon>
    </lineage>
</organism>
<protein>
    <submittedName>
        <fullName evidence="1">Uncharacterized protein</fullName>
    </submittedName>
</protein>
<dbReference type="OrthoDB" id="258845at2157"/>
<keyword evidence="2" id="KW-1185">Reference proteome</keyword>
<dbReference type="EMBL" id="NSKC01000011">
    <property type="protein sequence ID" value="PAU80874.1"/>
    <property type="molecule type" value="Genomic_DNA"/>
</dbReference>
<evidence type="ECO:0000313" key="1">
    <source>
        <dbReference type="EMBL" id="PAU80874.1"/>
    </source>
</evidence>
<accession>A0A2A2F822</accession>
<name>A0A2A2F822_9EURY</name>
<reference evidence="1 2" key="1">
    <citation type="submission" date="2017-08" db="EMBL/GenBank/DDBJ databases">
        <title>The strain WRN001 was isolated from Binhai saline alkaline soil, Tianjin, China.</title>
        <authorList>
            <person name="Liu D."/>
            <person name="Zhang G."/>
        </authorList>
    </citation>
    <scope>NUCLEOTIDE SEQUENCE [LARGE SCALE GENOMIC DNA]</scope>
    <source>
        <strain evidence="1 2">WN019</strain>
    </source>
</reference>
<proteinExistence type="predicted"/>
<evidence type="ECO:0000313" key="2">
    <source>
        <dbReference type="Proteomes" id="UP000218083"/>
    </source>
</evidence>